<comment type="subcellular location">
    <subcellularLocation>
        <location evidence="1">Cytoplasm</location>
    </subcellularLocation>
</comment>
<evidence type="ECO:0000256" key="3">
    <source>
        <dbReference type="ARBA" id="ARBA00022490"/>
    </source>
</evidence>
<dbReference type="InterPro" id="IPR000291">
    <property type="entry name" value="D-Ala_lig_Van_CS"/>
</dbReference>
<organism evidence="12 13">
    <name type="scientific">Lujinxingia vulgaris</name>
    <dbReference type="NCBI Taxonomy" id="2600176"/>
    <lineage>
        <taxon>Bacteria</taxon>
        <taxon>Deltaproteobacteria</taxon>
        <taxon>Bradymonadales</taxon>
        <taxon>Lujinxingiaceae</taxon>
        <taxon>Lujinxingia</taxon>
    </lineage>
</organism>
<dbReference type="Pfam" id="PF07478">
    <property type="entry name" value="Dala_Dala_lig_C"/>
    <property type="match status" value="1"/>
</dbReference>
<reference evidence="12 13" key="1">
    <citation type="submission" date="2019-08" db="EMBL/GenBank/DDBJ databases">
        <title>Bradymonadales sp. TMQ4.</title>
        <authorList>
            <person name="Liang Q."/>
        </authorList>
    </citation>
    <scope>NUCLEOTIDE SEQUENCE [LARGE SCALE GENOMIC DNA]</scope>
    <source>
        <strain evidence="12 13">TMQ4</strain>
    </source>
</reference>
<dbReference type="GO" id="GO:0009252">
    <property type="term" value="P:peptidoglycan biosynthetic process"/>
    <property type="evidence" value="ECO:0007669"/>
    <property type="project" value="UniProtKB-KW"/>
</dbReference>
<dbReference type="InterPro" id="IPR011095">
    <property type="entry name" value="Dala_Dala_lig_C"/>
</dbReference>
<keyword evidence="4" id="KW-0436">Ligase</keyword>
<evidence type="ECO:0000256" key="6">
    <source>
        <dbReference type="ARBA" id="ARBA00022840"/>
    </source>
</evidence>
<keyword evidence="13" id="KW-1185">Reference proteome</keyword>
<sequence>MSRAMNGLAAGETRMILITGRRAPEVPQVLVEQGFEVEIRDGAAPEQAASGQVGVEAKGEAEVVVIEGDQVALQRFLGAGSQVKPRSGRALRVAFTYNVKRGIAGDQEAEFDSPRTISAIVEALQGWGYEVVPIEAGPDLPARLDEVAPDLVFNIAEGWHGRSRESQVPAMLEYRGIPFVGSDSVSIALTLDKVLAKRLVASAGLDTPAFQVFRAADEPLNPALTFPLIVKPACEGSSKGIGEGAVVHDEEALRARVRHLRERYNQPALVEAYISGREFTVAVVGNGAEPCVLPVLEVAFNEAAGAFPVYSYEIKQEIVAGARYLCPAPIDRELAERLARRAREVFSALELRDLARVDFRLAEDGTIHFLEVNPLPGLTPDYSDVCLIASAAGLTYQTLVGHLMRAALTRMGFPEEAMPGVVPLSTLAAGVGLGEAVG</sequence>
<gene>
    <name evidence="12" type="ORF">FRC98_14430</name>
</gene>
<evidence type="ECO:0000256" key="2">
    <source>
        <dbReference type="ARBA" id="ARBA00010871"/>
    </source>
</evidence>
<keyword evidence="3" id="KW-0963">Cytoplasm</keyword>
<evidence type="ECO:0000256" key="8">
    <source>
        <dbReference type="ARBA" id="ARBA00022984"/>
    </source>
</evidence>
<dbReference type="Gene3D" id="3.30.1490.20">
    <property type="entry name" value="ATP-grasp fold, A domain"/>
    <property type="match status" value="1"/>
</dbReference>
<feature type="domain" description="ATP-grasp" evidence="11">
    <location>
        <begin position="197"/>
        <end position="405"/>
    </location>
</feature>
<comment type="caution">
    <text evidence="12">The sequence shown here is derived from an EMBL/GenBank/DDBJ whole genome shotgun (WGS) entry which is preliminary data.</text>
</comment>
<keyword evidence="7" id="KW-0133">Cell shape</keyword>
<dbReference type="OrthoDB" id="9813261at2"/>
<dbReference type="AlphaFoldDB" id="A0A5C6XFF2"/>
<dbReference type="PANTHER" id="PTHR23132:SF23">
    <property type="entry name" value="D-ALANINE--D-ALANINE LIGASE B"/>
    <property type="match status" value="1"/>
</dbReference>
<evidence type="ECO:0000313" key="12">
    <source>
        <dbReference type="EMBL" id="TXD35865.1"/>
    </source>
</evidence>
<dbReference type="PROSITE" id="PS50975">
    <property type="entry name" value="ATP_GRASP"/>
    <property type="match status" value="1"/>
</dbReference>
<evidence type="ECO:0000313" key="13">
    <source>
        <dbReference type="Proteomes" id="UP000321412"/>
    </source>
</evidence>
<keyword evidence="9" id="KW-0961">Cell wall biogenesis/degradation</keyword>
<evidence type="ECO:0000256" key="5">
    <source>
        <dbReference type="ARBA" id="ARBA00022741"/>
    </source>
</evidence>
<dbReference type="EMBL" id="VOSM01000007">
    <property type="protein sequence ID" value="TXD35865.1"/>
    <property type="molecule type" value="Genomic_DNA"/>
</dbReference>
<protein>
    <submittedName>
        <fullName evidence="12">ATP-grasp domain-containing protein</fullName>
    </submittedName>
</protein>
<evidence type="ECO:0000259" key="11">
    <source>
        <dbReference type="PROSITE" id="PS50975"/>
    </source>
</evidence>
<keyword evidence="6 10" id="KW-0067">ATP-binding</keyword>
<dbReference type="SUPFAM" id="SSF52440">
    <property type="entry name" value="PreATP-grasp domain"/>
    <property type="match status" value="1"/>
</dbReference>
<comment type="similarity">
    <text evidence="2">Belongs to the D-alanine--D-alanine ligase family.</text>
</comment>
<evidence type="ECO:0000256" key="9">
    <source>
        <dbReference type="ARBA" id="ARBA00023316"/>
    </source>
</evidence>
<keyword evidence="8" id="KW-0573">Peptidoglycan synthesis</keyword>
<keyword evidence="5 10" id="KW-0547">Nucleotide-binding</keyword>
<dbReference type="GO" id="GO:0046872">
    <property type="term" value="F:metal ion binding"/>
    <property type="evidence" value="ECO:0007669"/>
    <property type="project" value="InterPro"/>
</dbReference>
<accession>A0A5C6XFF2</accession>
<dbReference type="GO" id="GO:0008716">
    <property type="term" value="F:D-alanine-D-alanine ligase activity"/>
    <property type="evidence" value="ECO:0007669"/>
    <property type="project" value="InterPro"/>
</dbReference>
<evidence type="ECO:0000256" key="10">
    <source>
        <dbReference type="PROSITE-ProRule" id="PRU00409"/>
    </source>
</evidence>
<dbReference type="GO" id="GO:0071555">
    <property type="term" value="P:cell wall organization"/>
    <property type="evidence" value="ECO:0007669"/>
    <property type="project" value="UniProtKB-KW"/>
</dbReference>
<name>A0A5C6XFF2_9DELT</name>
<dbReference type="SUPFAM" id="SSF56059">
    <property type="entry name" value="Glutathione synthetase ATP-binding domain-like"/>
    <property type="match status" value="1"/>
</dbReference>
<dbReference type="Gene3D" id="3.40.50.20">
    <property type="match status" value="1"/>
</dbReference>
<evidence type="ECO:0000256" key="7">
    <source>
        <dbReference type="ARBA" id="ARBA00022960"/>
    </source>
</evidence>
<dbReference type="PROSITE" id="PS00844">
    <property type="entry name" value="DALA_DALA_LIGASE_2"/>
    <property type="match status" value="1"/>
</dbReference>
<dbReference type="GO" id="GO:0005524">
    <property type="term" value="F:ATP binding"/>
    <property type="evidence" value="ECO:0007669"/>
    <property type="project" value="UniProtKB-UniRule"/>
</dbReference>
<dbReference type="InterPro" id="IPR013815">
    <property type="entry name" value="ATP_grasp_subdomain_1"/>
</dbReference>
<dbReference type="PANTHER" id="PTHR23132">
    <property type="entry name" value="D-ALANINE--D-ALANINE LIGASE"/>
    <property type="match status" value="1"/>
</dbReference>
<dbReference type="Proteomes" id="UP000321412">
    <property type="component" value="Unassembled WGS sequence"/>
</dbReference>
<evidence type="ECO:0000256" key="4">
    <source>
        <dbReference type="ARBA" id="ARBA00022598"/>
    </source>
</evidence>
<dbReference type="GO" id="GO:0008360">
    <property type="term" value="P:regulation of cell shape"/>
    <property type="evidence" value="ECO:0007669"/>
    <property type="project" value="UniProtKB-KW"/>
</dbReference>
<dbReference type="InterPro" id="IPR016185">
    <property type="entry name" value="PreATP-grasp_dom_sf"/>
</dbReference>
<proteinExistence type="inferred from homology"/>
<dbReference type="Gene3D" id="3.30.470.20">
    <property type="entry name" value="ATP-grasp fold, B domain"/>
    <property type="match status" value="1"/>
</dbReference>
<evidence type="ECO:0000256" key="1">
    <source>
        <dbReference type="ARBA" id="ARBA00004496"/>
    </source>
</evidence>
<dbReference type="InterPro" id="IPR011761">
    <property type="entry name" value="ATP-grasp"/>
</dbReference>
<dbReference type="GO" id="GO:0005737">
    <property type="term" value="C:cytoplasm"/>
    <property type="evidence" value="ECO:0007669"/>
    <property type="project" value="UniProtKB-SubCell"/>
</dbReference>